<gene>
    <name evidence="1" type="ORF">CY34DRAFT_617506</name>
</gene>
<organism evidence="1 2">
    <name type="scientific">Suillus luteus UH-Slu-Lm8-n1</name>
    <dbReference type="NCBI Taxonomy" id="930992"/>
    <lineage>
        <taxon>Eukaryota</taxon>
        <taxon>Fungi</taxon>
        <taxon>Dikarya</taxon>
        <taxon>Basidiomycota</taxon>
        <taxon>Agaricomycotina</taxon>
        <taxon>Agaricomycetes</taxon>
        <taxon>Agaricomycetidae</taxon>
        <taxon>Boletales</taxon>
        <taxon>Suillineae</taxon>
        <taxon>Suillaceae</taxon>
        <taxon>Suillus</taxon>
    </lineage>
</organism>
<reference evidence="2" key="2">
    <citation type="submission" date="2015-01" db="EMBL/GenBank/DDBJ databases">
        <title>Evolutionary Origins and Diversification of the Mycorrhizal Mutualists.</title>
        <authorList>
            <consortium name="DOE Joint Genome Institute"/>
            <consortium name="Mycorrhizal Genomics Consortium"/>
            <person name="Kohler A."/>
            <person name="Kuo A."/>
            <person name="Nagy L.G."/>
            <person name="Floudas D."/>
            <person name="Copeland A."/>
            <person name="Barry K.W."/>
            <person name="Cichocki N."/>
            <person name="Veneault-Fourrey C."/>
            <person name="LaButti K."/>
            <person name="Lindquist E.A."/>
            <person name="Lipzen A."/>
            <person name="Lundell T."/>
            <person name="Morin E."/>
            <person name="Murat C."/>
            <person name="Riley R."/>
            <person name="Ohm R."/>
            <person name="Sun H."/>
            <person name="Tunlid A."/>
            <person name="Henrissat B."/>
            <person name="Grigoriev I.V."/>
            <person name="Hibbett D.S."/>
            <person name="Martin F."/>
        </authorList>
    </citation>
    <scope>NUCLEOTIDE SEQUENCE [LARGE SCALE GENOMIC DNA]</scope>
    <source>
        <strain evidence="2">UH-Slu-Lm8-n1</strain>
    </source>
</reference>
<dbReference type="InParanoid" id="A0A0D0AS21"/>
<proteinExistence type="predicted"/>
<dbReference type="SUPFAM" id="SSF52047">
    <property type="entry name" value="RNI-like"/>
    <property type="match status" value="1"/>
</dbReference>
<protein>
    <recommendedName>
        <fullName evidence="3">F-box domain-containing protein</fullName>
    </recommendedName>
</protein>
<keyword evidence="2" id="KW-1185">Reference proteome</keyword>
<reference evidence="1 2" key="1">
    <citation type="submission" date="2014-04" db="EMBL/GenBank/DDBJ databases">
        <authorList>
            <consortium name="DOE Joint Genome Institute"/>
            <person name="Kuo A."/>
            <person name="Ruytinx J."/>
            <person name="Rineau F."/>
            <person name="Colpaert J."/>
            <person name="Kohler A."/>
            <person name="Nagy L.G."/>
            <person name="Floudas D."/>
            <person name="Copeland A."/>
            <person name="Barry K.W."/>
            <person name="Cichocki N."/>
            <person name="Veneault-Fourrey C."/>
            <person name="LaButti K."/>
            <person name="Lindquist E.A."/>
            <person name="Lipzen A."/>
            <person name="Lundell T."/>
            <person name="Morin E."/>
            <person name="Murat C."/>
            <person name="Sun H."/>
            <person name="Tunlid A."/>
            <person name="Henrissat B."/>
            <person name="Grigoriev I.V."/>
            <person name="Hibbett D.S."/>
            <person name="Martin F."/>
            <person name="Nordberg H.P."/>
            <person name="Cantor M.N."/>
            <person name="Hua S.X."/>
        </authorList>
    </citation>
    <scope>NUCLEOTIDE SEQUENCE [LARGE SCALE GENOMIC DNA]</scope>
    <source>
        <strain evidence="1 2">UH-Slu-Lm8-n1</strain>
    </source>
</reference>
<name>A0A0D0AS21_9AGAM</name>
<dbReference type="HOGENOM" id="CLU_067874_0_0_1"/>
<evidence type="ECO:0000313" key="1">
    <source>
        <dbReference type="EMBL" id="KIK34783.1"/>
    </source>
</evidence>
<evidence type="ECO:0000313" key="2">
    <source>
        <dbReference type="Proteomes" id="UP000054485"/>
    </source>
</evidence>
<evidence type="ECO:0008006" key="3">
    <source>
        <dbReference type="Google" id="ProtNLM"/>
    </source>
</evidence>
<sequence length="294" mass="33948">MNFSWSTPLRRKGQTNLPLIPNEIYLHIFECMAPTDQPLKEQDVETFSALALVCRFFCSVALPRIFEQILANSEPAKSLALYVKECTFEYWESDEKTKWLFPFASLFCKAMTRMSNIRKVVFSSSFVKTDHWEALAELKQLEDLGFHFCSFIDDPPNKELTVRSVMLYGPRFTFTLRPIATTSLRSLKADIVEAVLNVVTFRQLAIDELVLHRQIPDIEPLLHVFQHLPNLQILSFSLSRQALASSYGKLSLKRLFTRLRSFTMNVFDAHVPRHDNDDIKMYPISVMDLGPFLA</sequence>
<dbReference type="Proteomes" id="UP000054485">
    <property type="component" value="Unassembled WGS sequence"/>
</dbReference>
<dbReference type="EMBL" id="KN835704">
    <property type="protein sequence ID" value="KIK34783.1"/>
    <property type="molecule type" value="Genomic_DNA"/>
</dbReference>
<accession>A0A0D0AS21</accession>
<dbReference type="AlphaFoldDB" id="A0A0D0AS21"/>
<dbReference type="OrthoDB" id="3256662at2759"/>